<evidence type="ECO:0000256" key="5">
    <source>
        <dbReference type="ARBA" id="ARBA00022692"/>
    </source>
</evidence>
<keyword evidence="3 8" id="KW-0813">Transport</keyword>
<dbReference type="GO" id="GO:0000287">
    <property type="term" value="F:magnesium ion binding"/>
    <property type="evidence" value="ECO:0007669"/>
    <property type="project" value="TreeGrafter"/>
</dbReference>
<accession>A0A1I4DYW6</accession>
<dbReference type="PANTHER" id="PTHR46494">
    <property type="entry name" value="CORA FAMILY METAL ION TRANSPORTER (EUROFUNG)"/>
    <property type="match status" value="1"/>
</dbReference>
<evidence type="ECO:0000256" key="6">
    <source>
        <dbReference type="ARBA" id="ARBA00022989"/>
    </source>
</evidence>
<gene>
    <name evidence="8" type="primary">corA</name>
    <name evidence="9" type="ORF">SAMN04487950_1714</name>
</gene>
<name>A0A1I4DYW6_9EURY</name>
<sequence length="331" mass="37086">MEVDSVVIRAVVYTADGPQVVESIQEARERPGTAWIRIEHATDDAVRQLETVFGIHGLSTDDTMANVRATVHEFDEYTFILMKAARLASGETSFAEEVTEGPVGLFFGTDWVVSLSPGRVDSIDEMWETALHPKQNLLDRGADFVVYRIIDGLVDDYFEILDQIEVQIERIEDAVITTLDTSVLADINNVRRELLSIRKLLIPGREAASSLARGDSPNVRPESEKYFRDVYENLIQLVELTETYRELATGARDIYLNALSMSTNEVMKRLTAVATILLPLTVITGLYGMNFRGSPYNMPELTWVYGYPAVLLAMALVAFTSGVYFSRQGWL</sequence>
<dbReference type="SUPFAM" id="SSF144083">
    <property type="entry name" value="Magnesium transport protein CorA, transmembrane region"/>
    <property type="match status" value="1"/>
</dbReference>
<dbReference type="Gene3D" id="3.30.460.20">
    <property type="entry name" value="CorA soluble domain-like"/>
    <property type="match status" value="1"/>
</dbReference>
<reference evidence="10" key="1">
    <citation type="submission" date="2016-10" db="EMBL/GenBank/DDBJ databases">
        <authorList>
            <person name="Varghese N."/>
            <person name="Submissions S."/>
        </authorList>
    </citation>
    <scope>NUCLEOTIDE SEQUENCE [LARGE SCALE GENOMIC DNA]</scope>
    <source>
        <strain evidence="10">CGMCC 1.7738</strain>
    </source>
</reference>
<keyword evidence="10" id="KW-1185">Reference proteome</keyword>
<dbReference type="AlphaFoldDB" id="A0A1I4DYW6"/>
<keyword evidence="4 8" id="KW-1003">Cell membrane</keyword>
<dbReference type="NCBIfam" id="TIGR00383">
    <property type="entry name" value="corA"/>
    <property type="match status" value="1"/>
</dbReference>
<dbReference type="CDD" id="cd12828">
    <property type="entry name" value="TmCorA-like_1"/>
    <property type="match status" value="1"/>
</dbReference>
<keyword evidence="7 8" id="KW-0472">Membrane</keyword>
<evidence type="ECO:0000256" key="1">
    <source>
        <dbReference type="ARBA" id="ARBA00004651"/>
    </source>
</evidence>
<evidence type="ECO:0000256" key="7">
    <source>
        <dbReference type="ARBA" id="ARBA00023136"/>
    </source>
</evidence>
<dbReference type="EMBL" id="FOTC01000002">
    <property type="protein sequence ID" value="SFK97920.1"/>
    <property type="molecule type" value="Genomic_DNA"/>
</dbReference>
<keyword evidence="8" id="KW-0460">Magnesium</keyword>
<dbReference type="SUPFAM" id="SSF143865">
    <property type="entry name" value="CorA soluble domain-like"/>
    <property type="match status" value="1"/>
</dbReference>
<dbReference type="GO" id="GO:0015087">
    <property type="term" value="F:cobalt ion transmembrane transporter activity"/>
    <property type="evidence" value="ECO:0007669"/>
    <property type="project" value="UniProtKB-UniRule"/>
</dbReference>
<dbReference type="GO" id="GO:0015095">
    <property type="term" value="F:magnesium ion transmembrane transporter activity"/>
    <property type="evidence" value="ECO:0007669"/>
    <property type="project" value="UniProtKB-UniRule"/>
</dbReference>
<feature type="transmembrane region" description="Helical" evidence="8">
    <location>
        <begin position="303"/>
        <end position="325"/>
    </location>
</feature>
<dbReference type="GO" id="GO:0050897">
    <property type="term" value="F:cobalt ion binding"/>
    <property type="evidence" value="ECO:0007669"/>
    <property type="project" value="TreeGrafter"/>
</dbReference>
<evidence type="ECO:0000256" key="4">
    <source>
        <dbReference type="ARBA" id="ARBA00022475"/>
    </source>
</evidence>
<dbReference type="FunFam" id="1.20.58.340:FF:000012">
    <property type="entry name" value="Magnesium transport protein CorA"/>
    <property type="match status" value="1"/>
</dbReference>
<dbReference type="Pfam" id="PF01544">
    <property type="entry name" value="CorA"/>
    <property type="match status" value="1"/>
</dbReference>
<evidence type="ECO:0000256" key="2">
    <source>
        <dbReference type="ARBA" id="ARBA00009765"/>
    </source>
</evidence>
<evidence type="ECO:0000256" key="3">
    <source>
        <dbReference type="ARBA" id="ARBA00022448"/>
    </source>
</evidence>
<dbReference type="InterPro" id="IPR002523">
    <property type="entry name" value="MgTranspt_CorA/ZnTranspt_ZntB"/>
</dbReference>
<proteinExistence type="inferred from homology"/>
<dbReference type="GO" id="GO:0005886">
    <property type="term" value="C:plasma membrane"/>
    <property type="evidence" value="ECO:0007669"/>
    <property type="project" value="UniProtKB-SubCell"/>
</dbReference>
<dbReference type="PANTHER" id="PTHR46494:SF1">
    <property type="entry name" value="CORA FAMILY METAL ION TRANSPORTER (EUROFUNG)"/>
    <property type="match status" value="1"/>
</dbReference>
<feature type="transmembrane region" description="Helical" evidence="8">
    <location>
        <begin position="270"/>
        <end position="291"/>
    </location>
</feature>
<keyword evidence="5 8" id="KW-0812">Transmembrane</keyword>
<dbReference type="InterPro" id="IPR045863">
    <property type="entry name" value="CorA_TM1_TM2"/>
</dbReference>
<dbReference type="InterPro" id="IPR004488">
    <property type="entry name" value="Mg/Co-transport_prot_CorA"/>
</dbReference>
<dbReference type="InterPro" id="IPR045861">
    <property type="entry name" value="CorA_cytoplasmic_dom"/>
</dbReference>
<evidence type="ECO:0000313" key="10">
    <source>
        <dbReference type="Proteomes" id="UP000199607"/>
    </source>
</evidence>
<comment type="function">
    <text evidence="8">Mediates influx of magnesium ions.</text>
</comment>
<dbReference type="STRING" id="553466.SAMN04487950_1714"/>
<keyword evidence="6 8" id="KW-1133">Transmembrane helix</keyword>
<dbReference type="Gene3D" id="1.20.58.340">
    <property type="entry name" value="Magnesium transport protein CorA, transmembrane region"/>
    <property type="match status" value="2"/>
</dbReference>
<comment type="subcellular location">
    <subcellularLocation>
        <location evidence="1">Cell membrane</location>
        <topology evidence="1">Multi-pass membrane protein</topology>
    </subcellularLocation>
    <subcellularLocation>
        <location evidence="8">Membrane</location>
        <topology evidence="8">Multi-pass membrane protein</topology>
    </subcellularLocation>
</comment>
<dbReference type="Proteomes" id="UP000199607">
    <property type="component" value="Unassembled WGS sequence"/>
</dbReference>
<evidence type="ECO:0000256" key="8">
    <source>
        <dbReference type="RuleBase" id="RU362010"/>
    </source>
</evidence>
<keyword evidence="8" id="KW-0406">Ion transport</keyword>
<organism evidence="9 10">
    <name type="scientific">Halogranum rubrum</name>
    <dbReference type="NCBI Taxonomy" id="553466"/>
    <lineage>
        <taxon>Archaea</taxon>
        <taxon>Methanobacteriati</taxon>
        <taxon>Methanobacteriota</taxon>
        <taxon>Stenosarchaea group</taxon>
        <taxon>Halobacteria</taxon>
        <taxon>Halobacteriales</taxon>
        <taxon>Haloferacaceae</taxon>
    </lineage>
</organism>
<comment type="similarity">
    <text evidence="2 8">Belongs to the CorA metal ion transporter (MIT) (TC 1.A.35) family.</text>
</comment>
<protein>
    <recommendedName>
        <fullName evidence="8">Magnesium transport protein CorA</fullName>
    </recommendedName>
</protein>
<evidence type="ECO:0000313" key="9">
    <source>
        <dbReference type="EMBL" id="SFK97920.1"/>
    </source>
</evidence>